<dbReference type="AlphaFoldDB" id="A0A1M6DYX3"/>
<dbReference type="SUPFAM" id="SSF160424">
    <property type="entry name" value="BH3703-like"/>
    <property type="match status" value="2"/>
</dbReference>
<dbReference type="InterPro" id="IPR036170">
    <property type="entry name" value="YezG-like_sf"/>
</dbReference>
<gene>
    <name evidence="1" type="ORF">SAMN05421803_10277</name>
</gene>
<name>A0A1M6DYX3_9ACTN</name>
<sequence>MNPRTPMTAVEQDRSLRRIGTALLDAAPEDWTKLRLVYSGLVDCESVHLEALRPDGSGVGCVPPLALLHEFRQLRAGMSRPGTGTWYTVYYDLERPARYRVRYDHENEPHFDEPRDNDSYLRDLEHFPRDRAHMPDWLLERLEGDLVPESVSPWMALAAPGASRESRIDPGDMTPEEMMDTVQEIADRTMAAVWDEWREIVIDHKALVGVASTRVAVAREGGSEWELLPPEASRLLDRLRTGMYQRGKGTWFTARLTVKESREIGIHFDHGNPPEFDAEPDPRDFYRDAVRFPRSADHMPDWLLERLGRAQRMLRAEHGGRDPFTGAAG</sequence>
<dbReference type="STRING" id="758803.SAMN05421803_10277"/>
<proteinExistence type="predicted"/>
<accession>A0A1M6DYX3</accession>
<evidence type="ECO:0000313" key="1">
    <source>
        <dbReference type="EMBL" id="SHI78426.1"/>
    </source>
</evidence>
<dbReference type="Proteomes" id="UP000184452">
    <property type="component" value="Unassembled WGS sequence"/>
</dbReference>
<organism evidence="1 2">
    <name type="scientific">Nocardiopsis flavescens</name>
    <dbReference type="NCBI Taxonomy" id="758803"/>
    <lineage>
        <taxon>Bacteria</taxon>
        <taxon>Bacillati</taxon>
        <taxon>Actinomycetota</taxon>
        <taxon>Actinomycetes</taxon>
        <taxon>Streptosporangiales</taxon>
        <taxon>Nocardiopsidaceae</taxon>
        <taxon>Nocardiopsis</taxon>
    </lineage>
</organism>
<keyword evidence="2" id="KW-1185">Reference proteome</keyword>
<dbReference type="EMBL" id="FQZK01000002">
    <property type="protein sequence ID" value="SHI78426.1"/>
    <property type="molecule type" value="Genomic_DNA"/>
</dbReference>
<evidence type="ECO:0000313" key="2">
    <source>
        <dbReference type="Proteomes" id="UP000184452"/>
    </source>
</evidence>
<protein>
    <submittedName>
        <fullName evidence="1">Uncharacterized protein</fullName>
    </submittedName>
</protein>
<reference evidence="1 2" key="1">
    <citation type="submission" date="2016-11" db="EMBL/GenBank/DDBJ databases">
        <authorList>
            <person name="Jaros S."/>
            <person name="Januszkiewicz K."/>
            <person name="Wedrychowicz H."/>
        </authorList>
    </citation>
    <scope>NUCLEOTIDE SEQUENCE [LARGE SCALE GENOMIC DNA]</scope>
    <source>
        <strain evidence="1 2">CGMCC 4.5723</strain>
    </source>
</reference>